<dbReference type="AlphaFoldDB" id="A0A6J2YEM1"/>
<dbReference type="SUPFAM" id="SSF51197">
    <property type="entry name" value="Clavaminate synthase-like"/>
    <property type="match status" value="1"/>
</dbReference>
<dbReference type="GO" id="GO:0016706">
    <property type="term" value="F:2-oxoglutarate-dependent dioxygenase activity"/>
    <property type="evidence" value="ECO:0007669"/>
    <property type="project" value="TreeGrafter"/>
</dbReference>
<protein>
    <submittedName>
        <fullName evidence="4">Bifunctional arginine demethylase and lysyl-hydroxylase JMJD6-B</fullName>
    </submittedName>
</protein>
<keyword evidence="3" id="KW-1185">Reference proteome</keyword>
<evidence type="ECO:0000259" key="2">
    <source>
        <dbReference type="Pfam" id="PF13621"/>
    </source>
</evidence>
<keyword evidence="1" id="KW-1133">Transmembrane helix</keyword>
<evidence type="ECO:0000256" key="1">
    <source>
        <dbReference type="SAM" id="Phobius"/>
    </source>
</evidence>
<dbReference type="FunCoup" id="A0A6J2YEM1">
    <property type="interactions" value="9"/>
</dbReference>
<sequence length="307" mass="35347">MGKAEDRIRTIFSKYEHSDISVSELSKLDILPKIGKTRKLPLKWIICVLTVVSLYVVVKNVNIFDDSKCLVPMPQDVTKLFRDPEYCDLCEDVLQVDKVANVSPTLFLEKYIKPMRPVIVTDGALNWPARRVFSFDFFKNLFSKIEINRSQDTGCQFFPYQTEFGSLQDVFNMNDNRAMLKPGEKPWYVGWNNCNDEAGKYLKEFYQKPYFLSNMTENIALSWIFMGGPGYGAHMHVDNVHYPSWQAQLSGKKLWKLAPPPECYYKCKDLEVTVAAGEIIVLDTNRWYHQTTVLPGSISITIGSEFD</sequence>
<name>A0A6J2YEM1_SITOR</name>
<feature type="domain" description="Cupin-like" evidence="2">
    <location>
        <begin position="105"/>
        <end position="262"/>
    </location>
</feature>
<dbReference type="InterPro" id="IPR050910">
    <property type="entry name" value="JMJD6_ArgDemeth/LysHydrox"/>
</dbReference>
<dbReference type="OrthoDB" id="10063099at2759"/>
<keyword evidence="1" id="KW-0472">Membrane</keyword>
<proteinExistence type="predicted"/>
<dbReference type="GeneID" id="115887166"/>
<reference evidence="4" key="1">
    <citation type="submission" date="2025-08" db="UniProtKB">
        <authorList>
            <consortium name="RefSeq"/>
        </authorList>
    </citation>
    <scope>IDENTIFICATION</scope>
    <source>
        <tissue evidence="4">Gonads</tissue>
    </source>
</reference>
<dbReference type="Proteomes" id="UP000504635">
    <property type="component" value="Unplaced"/>
</dbReference>
<keyword evidence="1" id="KW-0812">Transmembrane</keyword>
<dbReference type="KEGG" id="soy:115887166"/>
<dbReference type="RefSeq" id="XP_030762368.1">
    <property type="nucleotide sequence ID" value="XM_030906508.1"/>
</dbReference>
<evidence type="ECO:0000313" key="4">
    <source>
        <dbReference type="RefSeq" id="XP_030762368.1"/>
    </source>
</evidence>
<dbReference type="Gene3D" id="2.60.120.650">
    <property type="entry name" value="Cupin"/>
    <property type="match status" value="1"/>
</dbReference>
<feature type="transmembrane region" description="Helical" evidence="1">
    <location>
        <begin position="40"/>
        <end position="58"/>
    </location>
</feature>
<dbReference type="PANTHER" id="PTHR12480">
    <property type="entry name" value="ARGININE DEMETHYLASE AND LYSYL-HYDROXYLASE JMJD"/>
    <property type="match status" value="1"/>
</dbReference>
<dbReference type="PANTHER" id="PTHR12480:SF19">
    <property type="entry name" value="CUPIN-LIKE DOMAIN-CONTAINING PROTEIN"/>
    <property type="match status" value="1"/>
</dbReference>
<accession>A0A6J2YEM1</accession>
<evidence type="ECO:0000313" key="3">
    <source>
        <dbReference type="Proteomes" id="UP000504635"/>
    </source>
</evidence>
<gene>
    <name evidence="4" type="primary">LOC115887166</name>
</gene>
<dbReference type="InParanoid" id="A0A6J2YEM1"/>
<organism evidence="3 4">
    <name type="scientific">Sitophilus oryzae</name>
    <name type="common">Rice weevil</name>
    <name type="synonym">Curculio oryzae</name>
    <dbReference type="NCBI Taxonomy" id="7048"/>
    <lineage>
        <taxon>Eukaryota</taxon>
        <taxon>Metazoa</taxon>
        <taxon>Ecdysozoa</taxon>
        <taxon>Arthropoda</taxon>
        <taxon>Hexapoda</taxon>
        <taxon>Insecta</taxon>
        <taxon>Pterygota</taxon>
        <taxon>Neoptera</taxon>
        <taxon>Endopterygota</taxon>
        <taxon>Coleoptera</taxon>
        <taxon>Polyphaga</taxon>
        <taxon>Cucujiformia</taxon>
        <taxon>Curculionidae</taxon>
        <taxon>Dryophthorinae</taxon>
        <taxon>Sitophilus</taxon>
    </lineage>
</organism>
<dbReference type="InterPro" id="IPR041667">
    <property type="entry name" value="Cupin_8"/>
</dbReference>
<dbReference type="Pfam" id="PF13621">
    <property type="entry name" value="Cupin_8"/>
    <property type="match status" value="1"/>
</dbReference>